<accession>A0ABM7MCZ7</accession>
<proteinExistence type="inferred from homology"/>
<dbReference type="SUPFAM" id="SSF55681">
    <property type="entry name" value="Class II aaRS and biotin synthetases"/>
    <property type="match status" value="1"/>
</dbReference>
<dbReference type="PANTHER" id="PTHR43707:SF1">
    <property type="entry name" value="HISTIDINE--TRNA LIGASE, MITOCHONDRIAL-RELATED"/>
    <property type="match status" value="1"/>
</dbReference>
<keyword evidence="8" id="KW-0368">Histidine biosynthesis</keyword>
<comment type="subunit">
    <text evidence="4 8">Heteromultimer composed of HisG and HisZ subunits.</text>
</comment>
<dbReference type="InterPro" id="IPR045864">
    <property type="entry name" value="aa-tRNA-synth_II/BPL/LPL"/>
</dbReference>
<comment type="subcellular location">
    <subcellularLocation>
        <location evidence="1 8">Cytoplasm</location>
    </subcellularLocation>
</comment>
<evidence type="ECO:0000259" key="9">
    <source>
        <dbReference type="Pfam" id="PF13393"/>
    </source>
</evidence>
<evidence type="ECO:0000256" key="2">
    <source>
        <dbReference type="ARBA" id="ARBA00004667"/>
    </source>
</evidence>
<dbReference type="InterPro" id="IPR004517">
    <property type="entry name" value="HisZ"/>
</dbReference>
<dbReference type="PANTHER" id="PTHR43707">
    <property type="entry name" value="HISTIDYL-TRNA SYNTHETASE"/>
    <property type="match status" value="1"/>
</dbReference>
<keyword evidence="11" id="KW-1185">Reference proteome</keyword>
<comment type="pathway">
    <text evidence="2 8">Amino-acid biosynthesis; L-histidine biosynthesis; L-histidine from 5-phospho-alpha-D-ribose 1-diphosphate: step 1/9.</text>
</comment>
<dbReference type="HAMAP" id="MF_00125">
    <property type="entry name" value="HisZ"/>
    <property type="match status" value="1"/>
</dbReference>
<evidence type="ECO:0000256" key="7">
    <source>
        <dbReference type="ARBA" id="ARBA00025246"/>
    </source>
</evidence>
<evidence type="ECO:0000313" key="11">
    <source>
        <dbReference type="Proteomes" id="UP001054820"/>
    </source>
</evidence>
<dbReference type="InterPro" id="IPR004516">
    <property type="entry name" value="HisRS/HisZ"/>
</dbReference>
<gene>
    <name evidence="8 10" type="primary">hisZ</name>
    <name evidence="10" type="ORF">THMIRHAM_10190</name>
</gene>
<evidence type="ECO:0000256" key="4">
    <source>
        <dbReference type="ARBA" id="ARBA00011496"/>
    </source>
</evidence>
<protein>
    <recommendedName>
        <fullName evidence="5 8">ATP phosphoribosyltransferase regulatory subunit</fullName>
    </recommendedName>
</protein>
<evidence type="ECO:0000313" key="10">
    <source>
        <dbReference type="EMBL" id="BCN93234.1"/>
    </source>
</evidence>
<comment type="similarity">
    <text evidence="3 8">Belongs to the class-II aminoacyl-tRNA synthetase family. HisZ subfamily.</text>
</comment>
<keyword evidence="10" id="KW-0808">Transferase</keyword>
<dbReference type="Pfam" id="PF13393">
    <property type="entry name" value="tRNA-synt_His"/>
    <property type="match status" value="1"/>
</dbReference>
<evidence type="ECO:0000256" key="6">
    <source>
        <dbReference type="ARBA" id="ARBA00022490"/>
    </source>
</evidence>
<keyword evidence="8" id="KW-0028">Amino-acid biosynthesis</keyword>
<evidence type="ECO:0000256" key="3">
    <source>
        <dbReference type="ARBA" id="ARBA00005539"/>
    </source>
</evidence>
<dbReference type="NCBIfam" id="NF009086">
    <property type="entry name" value="PRK12421.1"/>
    <property type="match status" value="1"/>
</dbReference>
<organism evidence="10 11">
    <name type="scientific">Thiomicrorhabdus immobilis</name>
    <dbReference type="NCBI Taxonomy" id="2791037"/>
    <lineage>
        <taxon>Bacteria</taxon>
        <taxon>Pseudomonadati</taxon>
        <taxon>Pseudomonadota</taxon>
        <taxon>Gammaproteobacteria</taxon>
        <taxon>Thiotrichales</taxon>
        <taxon>Piscirickettsiaceae</taxon>
        <taxon>Thiomicrorhabdus</taxon>
    </lineage>
</organism>
<sequence length="390" mass="42983">MQQSTWFTPEGLEDLLPPQAQKLEYYRRKLVDGFELSGFEMVLPPIAEFTDSLLTGTAGHMAVDTCRFTDQESGRMMGVRADMTPQVARIVSNRLKADSTISRLCYVGEVLKTRNNKAKGSRSPIQVGAELFGHQGVESDIEIIELMLESMQLLKLPEIKMSLGHVAIVTELMALAKFSSSQSNQLINILERKAIPEFEAFIAQMDMDESLRAKFDVLPRMCGAASEVIELAKQELGGLSAELDAAISHLNTVVESIAVTYAVPVHLDMAEMRGYQYHTGIVFACYSGSKLQPIAKGGRYDNIGSVFGLALPATGFSLDLRSALDLLQEVKLNVSETVYAPLLADKSLQEAIADLKQQGFRIVKSYDFSELQKGDKTLTNESGQWTVQTL</sequence>
<dbReference type="PIRSF" id="PIRSF001549">
    <property type="entry name" value="His-tRNA_synth"/>
    <property type="match status" value="1"/>
</dbReference>
<evidence type="ECO:0000256" key="5">
    <source>
        <dbReference type="ARBA" id="ARBA00020397"/>
    </source>
</evidence>
<dbReference type="EMBL" id="AP024202">
    <property type="protein sequence ID" value="BCN93234.1"/>
    <property type="molecule type" value="Genomic_DNA"/>
</dbReference>
<dbReference type="RefSeq" id="WP_237264245.1">
    <property type="nucleotide sequence ID" value="NZ_AP024202.1"/>
</dbReference>
<reference evidence="10" key="1">
    <citation type="journal article" date="2022" name="Arch. Microbiol.">
        <title>Thiomicrorhabdus immobilis sp. nov., a mesophilic sulfur-oxidizing bacterium isolated from sediment of a brackish lake in northern Japan.</title>
        <authorList>
            <person name="Kojima H."/>
            <person name="Mochizuki J."/>
            <person name="Kanda M."/>
            <person name="Watanabe T."/>
            <person name="Fukui M."/>
        </authorList>
    </citation>
    <scope>NUCLEOTIDE SEQUENCE</scope>
    <source>
        <strain evidence="10">Am19</strain>
    </source>
</reference>
<dbReference type="Gene3D" id="3.30.930.10">
    <property type="entry name" value="Bira Bifunctional Protein, Domain 2"/>
    <property type="match status" value="1"/>
</dbReference>
<dbReference type="Proteomes" id="UP001054820">
    <property type="component" value="Chromosome"/>
</dbReference>
<comment type="function">
    <text evidence="7 8">Required for the first step of histidine biosynthesis. May allow the feedback regulation of ATP phosphoribosyltransferase activity by histidine.</text>
</comment>
<evidence type="ECO:0000256" key="8">
    <source>
        <dbReference type="HAMAP-Rule" id="MF_00125"/>
    </source>
</evidence>
<keyword evidence="10" id="KW-0328">Glycosyltransferase</keyword>
<keyword evidence="6 8" id="KW-0963">Cytoplasm</keyword>
<dbReference type="NCBIfam" id="TIGR00443">
    <property type="entry name" value="hisZ_biosyn_reg"/>
    <property type="match status" value="1"/>
</dbReference>
<evidence type="ECO:0000256" key="1">
    <source>
        <dbReference type="ARBA" id="ARBA00004496"/>
    </source>
</evidence>
<dbReference type="InterPro" id="IPR041715">
    <property type="entry name" value="HisRS-like_core"/>
</dbReference>
<dbReference type="GO" id="GO:0016757">
    <property type="term" value="F:glycosyltransferase activity"/>
    <property type="evidence" value="ECO:0007669"/>
    <property type="project" value="UniProtKB-KW"/>
</dbReference>
<feature type="domain" description="Class II Histidinyl-tRNA synthetase (HisRS)-like catalytic core" evidence="9">
    <location>
        <begin position="11"/>
        <end position="321"/>
    </location>
</feature>
<dbReference type="NCBIfam" id="NF008935">
    <property type="entry name" value="PRK12292.1-1"/>
    <property type="match status" value="1"/>
</dbReference>
<name>A0ABM7MCZ7_9GAMM</name>
<comment type="miscellaneous">
    <text evidence="8">This function is generally fulfilled by the C-terminal part of HisG, which is missing in some bacteria such as this one.</text>
</comment>